<feature type="domain" description="DUF3828" evidence="1">
    <location>
        <begin position="40"/>
        <end position="165"/>
    </location>
</feature>
<reference evidence="2 3" key="2">
    <citation type="submission" date="2020-02" db="EMBL/GenBank/DDBJ databases">
        <title>The new genus of Enterobacteriales.</title>
        <authorList>
            <person name="Kim I.S."/>
        </authorList>
    </citation>
    <scope>NUCLEOTIDE SEQUENCE [LARGE SCALE GENOMIC DNA]</scope>
    <source>
        <strain evidence="2 3">SAP-6</strain>
    </source>
</reference>
<dbReference type="EMBL" id="WUBS01000005">
    <property type="protein sequence ID" value="NDL62890.1"/>
    <property type="molecule type" value="Genomic_DNA"/>
</dbReference>
<dbReference type="NCBIfam" id="NF007824">
    <property type="entry name" value="PRK10533.1"/>
    <property type="match status" value="1"/>
</dbReference>
<name>A0A845SDM5_9GAMM</name>
<organism evidence="2 3">
    <name type="scientific">Acerihabitans arboris</name>
    <dbReference type="NCBI Taxonomy" id="2691583"/>
    <lineage>
        <taxon>Bacteria</taxon>
        <taxon>Pseudomonadati</taxon>
        <taxon>Pseudomonadota</taxon>
        <taxon>Gammaproteobacteria</taxon>
        <taxon>Enterobacterales</taxon>
        <taxon>Pectobacteriaceae</taxon>
        <taxon>Acerihabitans</taxon>
    </lineage>
</organism>
<comment type="caution">
    <text evidence="2">The sequence shown here is derived from an EMBL/GenBank/DDBJ whole genome shotgun (WGS) entry which is preliminary data.</text>
</comment>
<protein>
    <submittedName>
        <fullName evidence="2">Lipoprotein</fullName>
    </submittedName>
</protein>
<dbReference type="RefSeq" id="WP_162365614.1">
    <property type="nucleotide sequence ID" value="NZ_WUBS01000005.1"/>
</dbReference>
<proteinExistence type="predicted"/>
<evidence type="ECO:0000313" key="2">
    <source>
        <dbReference type="EMBL" id="NDL62890.1"/>
    </source>
</evidence>
<evidence type="ECO:0000313" key="3">
    <source>
        <dbReference type="Proteomes" id="UP000461443"/>
    </source>
</evidence>
<keyword evidence="3" id="KW-1185">Reference proteome</keyword>
<sequence>MKNKLYALLPLALLIGACTRVEPAFKDIGTRSAPCVDGGPDQVAQAFYNLRLAQPVQGKPSPAQLAQYRPYLSERLFQVLTADRKAQAKLTALPAGDIFSSKAEGPTSADVSSASRILNTDAKNIPLRVDLSRSQGDDGQAAHWQDEVLMIREGACWVLDDVRYLGRASPAPAGTLRQTLEER</sequence>
<accession>A0A845SDM5</accession>
<dbReference type="AlphaFoldDB" id="A0A845SDM5"/>
<dbReference type="InterPro" id="IPR024289">
    <property type="entry name" value="DUF3828"/>
</dbReference>
<dbReference type="Proteomes" id="UP000461443">
    <property type="component" value="Unassembled WGS sequence"/>
</dbReference>
<dbReference type="PROSITE" id="PS51257">
    <property type="entry name" value="PROKAR_LIPOPROTEIN"/>
    <property type="match status" value="1"/>
</dbReference>
<gene>
    <name evidence="2" type="ORF">GRH90_09030</name>
</gene>
<reference evidence="2 3" key="1">
    <citation type="submission" date="2019-12" db="EMBL/GenBank/DDBJ databases">
        <authorList>
            <person name="Lee S.D."/>
        </authorList>
    </citation>
    <scope>NUCLEOTIDE SEQUENCE [LARGE SCALE GENOMIC DNA]</scope>
    <source>
        <strain evidence="2 3">SAP-6</strain>
    </source>
</reference>
<keyword evidence="2" id="KW-0449">Lipoprotein</keyword>
<evidence type="ECO:0000259" key="1">
    <source>
        <dbReference type="Pfam" id="PF12883"/>
    </source>
</evidence>
<dbReference type="Pfam" id="PF12883">
    <property type="entry name" value="DUF3828"/>
    <property type="match status" value="1"/>
</dbReference>